<evidence type="ECO:0000313" key="3">
    <source>
        <dbReference type="Proteomes" id="UP000218731"/>
    </source>
</evidence>
<accession>A0A1L7NMK6</accession>
<name>A0A1L7NMK6_PSEPU</name>
<geneLocation type="plasmid" evidence="3">
    <name>pkf715a dna</name>
</geneLocation>
<organism evidence="2 3">
    <name type="scientific">Pseudomonas putida</name>
    <name type="common">Arthrobacter siderocapsulatus</name>
    <dbReference type="NCBI Taxonomy" id="303"/>
    <lineage>
        <taxon>Bacteria</taxon>
        <taxon>Pseudomonadati</taxon>
        <taxon>Pseudomonadota</taxon>
        <taxon>Gammaproteobacteria</taxon>
        <taxon>Pseudomonadales</taxon>
        <taxon>Pseudomonadaceae</taxon>
        <taxon>Pseudomonas</taxon>
    </lineage>
</organism>
<dbReference type="Pfam" id="PF03235">
    <property type="entry name" value="GmrSD_N"/>
    <property type="match status" value="1"/>
</dbReference>
<evidence type="ECO:0000259" key="1">
    <source>
        <dbReference type="Pfam" id="PF03235"/>
    </source>
</evidence>
<feature type="domain" description="GmrSD restriction endonucleases N-terminal" evidence="1">
    <location>
        <begin position="49"/>
        <end position="130"/>
    </location>
</feature>
<dbReference type="InterPro" id="IPR004919">
    <property type="entry name" value="GmrSD_N"/>
</dbReference>
<dbReference type="RefSeq" id="WP_096427048.1">
    <property type="nucleotide sequence ID" value="NZ_AP015030.1"/>
</dbReference>
<proteinExistence type="predicted"/>
<protein>
    <recommendedName>
        <fullName evidence="1">GmrSD restriction endonucleases N-terminal domain-containing protein</fullName>
    </recommendedName>
</protein>
<reference evidence="2 3" key="1">
    <citation type="submission" date="2015-11" db="EMBL/GenBank/DDBJ databases">
        <title>Complete genome sequencing of a biphenyl-degrading bacterium, Pseudomonas putida KF715 (=NBRC110667).</title>
        <authorList>
            <person name="Suenaga H."/>
            <person name="Fujihara N."/>
            <person name="Watanabe T."/>
            <person name="Hirose J."/>
            <person name="Kimura N."/>
            <person name="Yamazoe A."/>
            <person name="Hosoyama A."/>
            <person name="Shimodaira J."/>
            <person name="Furukawa K."/>
        </authorList>
    </citation>
    <scope>NUCLEOTIDE SEQUENCE [LARGE SCALE GENOMIC DNA]</scope>
    <source>
        <strain evidence="2 3">KF715</strain>
        <plasmid evidence="3">Plasmid pkf715a dna</plasmid>
    </source>
</reference>
<dbReference type="Proteomes" id="UP000218731">
    <property type="component" value="Plasmid pKF715A"/>
</dbReference>
<sequence length="191" mass="21343">MSRDLTEFEQHLLSIIKPLHAAKWHADYRWDSLEKSLANLGNDYGGLELNPDFQRGHVWTPAQQTHFIENCMRGVVPSSGFLIQFNCADWGDEDAQTDLPKGLQCVDGLQRYTAVTEFVKGHVKPFGYSAQELLGTQFSPKRIHMKVAIHAYTKRADLLAHYLALNAGGTPHSAEEIERVRGLLAQAQGSA</sequence>
<evidence type="ECO:0000313" key="2">
    <source>
        <dbReference type="EMBL" id="BAW26708.1"/>
    </source>
</evidence>
<dbReference type="AlphaFoldDB" id="A0A1L7NMK6"/>
<keyword evidence="2" id="KW-0614">Plasmid</keyword>
<gene>
    <name evidence="2" type="ORF">KF715C_pA2030</name>
</gene>
<dbReference type="EMBL" id="AP015030">
    <property type="protein sequence ID" value="BAW26708.1"/>
    <property type="molecule type" value="Genomic_DNA"/>
</dbReference>